<dbReference type="Pfam" id="PF07993">
    <property type="entry name" value="NAD_binding_4"/>
    <property type="match status" value="1"/>
</dbReference>
<organism evidence="3 4">
    <name type="scientific">Heterodermia speciosa</name>
    <dbReference type="NCBI Taxonomy" id="116794"/>
    <lineage>
        <taxon>Eukaryota</taxon>
        <taxon>Fungi</taxon>
        <taxon>Dikarya</taxon>
        <taxon>Ascomycota</taxon>
        <taxon>Pezizomycotina</taxon>
        <taxon>Lecanoromycetes</taxon>
        <taxon>OSLEUM clade</taxon>
        <taxon>Lecanoromycetidae</taxon>
        <taxon>Caliciales</taxon>
        <taxon>Physciaceae</taxon>
        <taxon>Heterodermia</taxon>
    </lineage>
</organism>
<name>A0A8H3G9F3_9LECA</name>
<comment type="similarity">
    <text evidence="1">Belongs to the fatty acyl-CoA reductase family.</text>
</comment>
<keyword evidence="1" id="KW-1133">Transmembrane helix</keyword>
<dbReference type="OrthoDB" id="429813at2759"/>
<feature type="transmembrane region" description="Helical" evidence="1">
    <location>
        <begin position="12"/>
        <end position="33"/>
    </location>
</feature>
<dbReference type="SUPFAM" id="SSF51735">
    <property type="entry name" value="NAD(P)-binding Rossmann-fold domains"/>
    <property type="match status" value="1"/>
</dbReference>
<proteinExistence type="inferred from homology"/>
<keyword evidence="1" id="KW-0560">Oxidoreductase</keyword>
<keyword evidence="1" id="KW-0443">Lipid metabolism</keyword>
<dbReference type="EC" id="1.2.1.84" evidence="1"/>
<evidence type="ECO:0000313" key="3">
    <source>
        <dbReference type="EMBL" id="CAF9935391.1"/>
    </source>
</evidence>
<dbReference type="Gene3D" id="3.40.50.720">
    <property type="entry name" value="NAD(P)-binding Rossmann-like Domain"/>
    <property type="match status" value="1"/>
</dbReference>
<keyword evidence="4" id="KW-1185">Reference proteome</keyword>
<dbReference type="GO" id="GO:0005777">
    <property type="term" value="C:peroxisome"/>
    <property type="evidence" value="ECO:0007669"/>
    <property type="project" value="TreeGrafter"/>
</dbReference>
<evidence type="ECO:0000256" key="1">
    <source>
        <dbReference type="RuleBase" id="RU363097"/>
    </source>
</evidence>
<evidence type="ECO:0000313" key="4">
    <source>
        <dbReference type="Proteomes" id="UP000664521"/>
    </source>
</evidence>
<dbReference type="InterPro" id="IPR026055">
    <property type="entry name" value="FAR"/>
</dbReference>
<dbReference type="EMBL" id="CAJPDS010000082">
    <property type="protein sequence ID" value="CAF9935391.1"/>
    <property type="molecule type" value="Genomic_DNA"/>
</dbReference>
<keyword evidence="1" id="KW-0444">Lipid biosynthesis</keyword>
<dbReference type="GO" id="GO:0035336">
    <property type="term" value="P:long-chain fatty-acyl-CoA metabolic process"/>
    <property type="evidence" value="ECO:0007669"/>
    <property type="project" value="TreeGrafter"/>
</dbReference>
<keyword evidence="1" id="KW-0812">Transmembrane</keyword>
<keyword evidence="1" id="KW-0521">NADP</keyword>
<dbReference type="InterPro" id="IPR013120">
    <property type="entry name" value="FAR_NAD-bd"/>
</dbReference>
<protein>
    <recommendedName>
        <fullName evidence="1">Fatty acyl-CoA reductase</fullName>
        <ecNumber evidence="1">1.2.1.84</ecNumber>
    </recommendedName>
</protein>
<dbReference type="GO" id="GO:0102965">
    <property type="term" value="F:alcohol-forming long-chain fatty acyl-CoA reductase activity"/>
    <property type="evidence" value="ECO:0007669"/>
    <property type="project" value="UniProtKB-EC"/>
</dbReference>
<dbReference type="PANTHER" id="PTHR11011:SF45">
    <property type="entry name" value="FATTY ACYL-COA REDUCTASE CG8306-RELATED"/>
    <property type="match status" value="1"/>
</dbReference>
<dbReference type="GO" id="GO:0080019">
    <property type="term" value="F:alcohol-forming very long-chain fatty acyl-CoA reductase activity"/>
    <property type="evidence" value="ECO:0007669"/>
    <property type="project" value="InterPro"/>
</dbReference>
<reference evidence="3" key="1">
    <citation type="submission" date="2021-03" db="EMBL/GenBank/DDBJ databases">
        <authorList>
            <person name="Tagirdzhanova G."/>
        </authorList>
    </citation>
    <scope>NUCLEOTIDE SEQUENCE</scope>
</reference>
<dbReference type="AlphaFoldDB" id="A0A8H3G9F3"/>
<evidence type="ECO:0000259" key="2">
    <source>
        <dbReference type="Pfam" id="PF07993"/>
    </source>
</evidence>
<comment type="caution">
    <text evidence="3">The sequence shown here is derived from an EMBL/GenBank/DDBJ whole genome shotgun (WGS) entry which is preliminary data.</text>
</comment>
<accession>A0A8H3G9F3</accession>
<gene>
    <name evidence="3" type="ORF">HETSPECPRED_009775</name>
</gene>
<dbReference type="Proteomes" id="UP000664521">
    <property type="component" value="Unassembled WGS sequence"/>
</dbReference>
<comment type="catalytic activity">
    <reaction evidence="1">
        <text>a long-chain fatty acyl-CoA + 2 NADPH + 2 H(+) = a long-chain primary fatty alcohol + 2 NADP(+) + CoA</text>
        <dbReference type="Rhea" id="RHEA:52716"/>
        <dbReference type="ChEBI" id="CHEBI:15378"/>
        <dbReference type="ChEBI" id="CHEBI:57287"/>
        <dbReference type="ChEBI" id="CHEBI:57783"/>
        <dbReference type="ChEBI" id="CHEBI:58349"/>
        <dbReference type="ChEBI" id="CHEBI:77396"/>
        <dbReference type="ChEBI" id="CHEBI:83139"/>
        <dbReference type="EC" id="1.2.1.84"/>
    </reaction>
</comment>
<dbReference type="PANTHER" id="PTHR11011">
    <property type="entry name" value="MALE STERILITY PROTEIN 2-RELATED"/>
    <property type="match status" value="1"/>
</dbReference>
<keyword evidence="1" id="KW-0472">Membrane</keyword>
<dbReference type="InterPro" id="IPR036291">
    <property type="entry name" value="NAD(P)-bd_dom_sf"/>
</dbReference>
<feature type="domain" description="Thioester reductase (TE)" evidence="2">
    <location>
        <begin position="16"/>
        <end position="298"/>
    </location>
</feature>
<comment type="function">
    <text evidence="1">Catalyzes the reduction of fatty acyl-CoA to fatty alcohols.</text>
</comment>
<sequence>MAIASVEYFRDKYIFITGATGFLGLALVVKLLYETDCQQLTLLVRGGEDHLFGQYHDALSPTQYQSIFESKKIKVVAGDLTLPRLGLSEDTIAELRCSTQVIIHSASSINLRKSLPQVATTILDPSLALAEIALECPHLEHMAYISTAYANTHLHMLHSGTDTFVSERIHPLRSSGGDSTAFEIEDLQKAGTTPEYQFHKFPFPYAYAKHLTERALISLFAQHGKSDKLLIVRPSIIGPALRDPYPYYEIRGSAPATSWLAAVVTSPSLCITFCSRFADPARQSNIDEVPVDVVVNRIMMHISHRSSGVVHAVAGQRGRRSFENMWAKAMTERRIPWRPSVSWRDVDWDDGGLHLIAKAFKIVGTSFLFEDVKVYDVWNKMSDADKAAFPLFLESPEQSGDVCQRREDVRRQVEKYFRKKKWPGFVVGFLLHNLIHAKV</sequence>